<feature type="transmembrane region" description="Helical" evidence="1">
    <location>
        <begin position="186"/>
        <end position="205"/>
    </location>
</feature>
<dbReference type="AlphaFoldDB" id="A0A4Y3QMT9"/>
<comment type="caution">
    <text evidence="2">The sequence shown here is derived from an EMBL/GenBank/DDBJ whole genome shotgun (WGS) entry which is preliminary data.</text>
</comment>
<gene>
    <name evidence="2" type="ORF">MTE01_22140</name>
</gene>
<evidence type="ECO:0000313" key="3">
    <source>
        <dbReference type="Proteomes" id="UP000319525"/>
    </source>
</evidence>
<keyword evidence="1" id="KW-0812">Transmembrane</keyword>
<reference evidence="2 3" key="1">
    <citation type="submission" date="2019-06" db="EMBL/GenBank/DDBJ databases">
        <title>Whole genome shotgun sequence of Microbacterium testaceum NBRC 12675.</title>
        <authorList>
            <person name="Hosoyama A."/>
            <person name="Uohara A."/>
            <person name="Ohji S."/>
            <person name="Ichikawa N."/>
        </authorList>
    </citation>
    <scope>NUCLEOTIDE SEQUENCE [LARGE SCALE GENOMIC DNA]</scope>
    <source>
        <strain evidence="2 3">NBRC 12675</strain>
    </source>
</reference>
<name>A0A4Y3QMT9_MICTE</name>
<keyword evidence="1" id="KW-1133">Transmembrane helix</keyword>
<dbReference type="OrthoDB" id="5053984at2"/>
<feature type="transmembrane region" description="Helical" evidence="1">
    <location>
        <begin position="66"/>
        <end position="85"/>
    </location>
</feature>
<organism evidence="2 3">
    <name type="scientific">Microbacterium testaceum</name>
    <name type="common">Aureobacterium testaceum</name>
    <name type="synonym">Brevibacterium testaceum</name>
    <dbReference type="NCBI Taxonomy" id="2033"/>
    <lineage>
        <taxon>Bacteria</taxon>
        <taxon>Bacillati</taxon>
        <taxon>Actinomycetota</taxon>
        <taxon>Actinomycetes</taxon>
        <taxon>Micrococcales</taxon>
        <taxon>Microbacteriaceae</taxon>
        <taxon>Microbacterium</taxon>
    </lineage>
</organism>
<dbReference type="EMBL" id="BJML01000007">
    <property type="protein sequence ID" value="GEB46269.1"/>
    <property type="molecule type" value="Genomic_DNA"/>
</dbReference>
<feature type="transmembrane region" description="Helical" evidence="1">
    <location>
        <begin position="122"/>
        <end position="140"/>
    </location>
</feature>
<feature type="transmembrane region" description="Helical" evidence="1">
    <location>
        <begin position="147"/>
        <end position="166"/>
    </location>
</feature>
<keyword evidence="1" id="KW-0472">Membrane</keyword>
<accession>A0A4Y3QMT9</accession>
<evidence type="ECO:0000256" key="1">
    <source>
        <dbReference type="SAM" id="Phobius"/>
    </source>
</evidence>
<dbReference type="Proteomes" id="UP000319525">
    <property type="component" value="Unassembled WGS sequence"/>
</dbReference>
<feature type="transmembrane region" description="Helical" evidence="1">
    <location>
        <begin position="35"/>
        <end position="54"/>
    </location>
</feature>
<evidence type="ECO:0000313" key="2">
    <source>
        <dbReference type="EMBL" id="GEB46269.1"/>
    </source>
</evidence>
<protein>
    <submittedName>
        <fullName evidence="2">Uncharacterized protein</fullName>
    </submittedName>
</protein>
<sequence>MVLSIGVAVMCVGLAIGVVWVILPRIGSTGPLGVFLRVGALSGAVSVGAGVLDIMASSGAGDLSRVAADAAMVLAPALLCAALVVAPGRPLARSLPIAATVAAGAALSFALVPAAAPTIKAFTLTAACGLCAVLALRAPALPRRSRFVLAATMGSYGLYSAVRGVLSVTGDSLGPAFSPPGVTVAGIAAMLSTGVSIMMVGLPSASGATGGRRRGASISIGDWNLATAALGRERVRVLLLDLRLAARDLDPAAIDGPRGVETSLPSAATALRERLATGYGWRPEEVELITDATPRRRLRITI</sequence>
<feature type="transmembrane region" description="Helical" evidence="1">
    <location>
        <begin position="97"/>
        <end position="116"/>
    </location>
</feature>
<dbReference type="GeneID" id="57144901"/>
<dbReference type="RefSeq" id="WP_141377508.1">
    <property type="nucleotide sequence ID" value="NZ_BJML01000007.1"/>
</dbReference>
<proteinExistence type="predicted"/>
<feature type="transmembrane region" description="Helical" evidence="1">
    <location>
        <begin position="6"/>
        <end position="23"/>
    </location>
</feature>